<dbReference type="AlphaFoldDB" id="A0A318ZK68"/>
<evidence type="ECO:0000259" key="1">
    <source>
        <dbReference type="PROSITE" id="PS50181"/>
    </source>
</evidence>
<organism evidence="2 3">
    <name type="scientific">Aspergillus saccharolyticus JOP 1030-1</name>
    <dbReference type="NCBI Taxonomy" id="1450539"/>
    <lineage>
        <taxon>Eukaryota</taxon>
        <taxon>Fungi</taxon>
        <taxon>Dikarya</taxon>
        <taxon>Ascomycota</taxon>
        <taxon>Pezizomycotina</taxon>
        <taxon>Eurotiomycetes</taxon>
        <taxon>Eurotiomycetidae</taxon>
        <taxon>Eurotiales</taxon>
        <taxon>Aspergillaceae</taxon>
        <taxon>Aspergillus</taxon>
        <taxon>Aspergillus subgen. Circumdati</taxon>
    </lineage>
</organism>
<evidence type="ECO:0000313" key="3">
    <source>
        <dbReference type="Proteomes" id="UP000248349"/>
    </source>
</evidence>
<dbReference type="SMART" id="SM00256">
    <property type="entry name" value="FBOX"/>
    <property type="match status" value="1"/>
</dbReference>
<proteinExistence type="predicted"/>
<dbReference type="Pfam" id="PF12937">
    <property type="entry name" value="F-box-like"/>
    <property type="match status" value="1"/>
</dbReference>
<name>A0A318ZK68_9EURO</name>
<dbReference type="Gene3D" id="1.20.1280.50">
    <property type="match status" value="1"/>
</dbReference>
<dbReference type="OrthoDB" id="5295250at2759"/>
<feature type="domain" description="F-box" evidence="1">
    <location>
        <begin position="59"/>
        <end position="105"/>
    </location>
</feature>
<dbReference type="EMBL" id="KZ821225">
    <property type="protein sequence ID" value="PYH47247.1"/>
    <property type="molecule type" value="Genomic_DNA"/>
</dbReference>
<reference evidence="2 3" key="1">
    <citation type="submission" date="2016-12" db="EMBL/GenBank/DDBJ databases">
        <title>The genomes of Aspergillus section Nigri reveals drivers in fungal speciation.</title>
        <authorList>
            <consortium name="DOE Joint Genome Institute"/>
            <person name="Vesth T.C."/>
            <person name="Nybo J."/>
            <person name="Theobald S."/>
            <person name="Brandl J."/>
            <person name="Frisvad J.C."/>
            <person name="Nielsen K.F."/>
            <person name="Lyhne E.K."/>
            <person name="Kogle M.E."/>
            <person name="Kuo A."/>
            <person name="Riley R."/>
            <person name="Clum A."/>
            <person name="Nolan M."/>
            <person name="Lipzen A."/>
            <person name="Salamov A."/>
            <person name="Henrissat B."/>
            <person name="Wiebenga A."/>
            <person name="De Vries R.P."/>
            <person name="Grigoriev I.V."/>
            <person name="Mortensen U.H."/>
            <person name="Andersen M.R."/>
            <person name="Baker S.E."/>
        </authorList>
    </citation>
    <scope>NUCLEOTIDE SEQUENCE [LARGE SCALE GENOMIC DNA]</scope>
    <source>
        <strain evidence="2 3">JOP 1030-1</strain>
    </source>
</reference>
<dbReference type="PROSITE" id="PS50181">
    <property type="entry name" value="FBOX"/>
    <property type="match status" value="1"/>
</dbReference>
<sequence>MSLHPTAIDNATVQQIIALFNSLSTQSARRAAYWGILDELNSPEWGDVRTHIKQRTFQKDILGESLPEIILQIVQYLSVSDLYVLQRVSRRWHSLLSSDSTRRTLYRLWTNESSAHLRAADFTRYAQRRIRLERGQPAAYEPRSIVLHHRTLGGGRADFNSYDIPSPATLAYAHGRYAWLRQPDVLVIDNIRNSTRQQLCTENRDRFQLVGISSSVVVAISTRAYCHVWSLGAEEHAWFRIPSSNVTGFAVRDITVAVAYRGSTLTESGERIDRDSVVYWDMRSRAAHTIENVPQVALLDLYPAKKSLIIVHVERQETYQVCVRKYSMDGQGQAYTQRSYASLKIPRDWSFETLSRSWDKSHHRFAVFFVQSPLDGTATRSFQWVIAAYDPQMDEVALHKFNWNDKPYHFLRAAVVDRNLLYYLREDHGSPALWISDLSAQPPHRATRAMFASYQEAGGFLLGDREFVLLAHQTGIQVWFFDDDPSVKKADFAAGPQDLMVPSRNLGAMS</sequence>
<dbReference type="GeneID" id="37080776"/>
<dbReference type="InterPro" id="IPR001810">
    <property type="entry name" value="F-box_dom"/>
</dbReference>
<dbReference type="RefSeq" id="XP_025433229.1">
    <property type="nucleotide sequence ID" value="XM_025579547.1"/>
</dbReference>
<evidence type="ECO:0000313" key="2">
    <source>
        <dbReference type="EMBL" id="PYH47247.1"/>
    </source>
</evidence>
<keyword evidence="3" id="KW-1185">Reference proteome</keyword>
<dbReference type="CDD" id="cd09917">
    <property type="entry name" value="F-box_SF"/>
    <property type="match status" value="1"/>
</dbReference>
<dbReference type="Proteomes" id="UP000248349">
    <property type="component" value="Unassembled WGS sequence"/>
</dbReference>
<accession>A0A318ZK68</accession>
<dbReference type="InterPro" id="IPR036047">
    <property type="entry name" value="F-box-like_dom_sf"/>
</dbReference>
<dbReference type="SUPFAM" id="SSF81383">
    <property type="entry name" value="F-box domain"/>
    <property type="match status" value="1"/>
</dbReference>
<gene>
    <name evidence="2" type="ORF">BP01DRAFT_422080</name>
</gene>
<protein>
    <recommendedName>
        <fullName evidence="1">F-box domain-containing protein</fullName>
    </recommendedName>
</protein>